<feature type="transmembrane region" description="Helical" evidence="1">
    <location>
        <begin position="41"/>
        <end position="61"/>
    </location>
</feature>
<keyword evidence="1" id="KW-0812">Transmembrane</keyword>
<dbReference type="AlphaFoldDB" id="A0A0F8Z6Z8"/>
<comment type="caution">
    <text evidence="2">The sequence shown here is derived from an EMBL/GenBank/DDBJ whole genome shotgun (WGS) entry which is preliminary data.</text>
</comment>
<keyword evidence="1" id="KW-0472">Membrane</keyword>
<accession>A0A0F8Z6Z8</accession>
<evidence type="ECO:0000256" key="1">
    <source>
        <dbReference type="SAM" id="Phobius"/>
    </source>
</evidence>
<sequence>MRLTEKKYFKEIIIAIFSTVIGGFIIFLITQVFLIDYIYGYLSLIIFILSILVLVLSYFFYQEKKINEKISVKKKPLIYGIKGKDKDDWLWEH</sequence>
<reference evidence="2" key="1">
    <citation type="journal article" date="2015" name="Nature">
        <title>Complex archaea that bridge the gap between prokaryotes and eukaryotes.</title>
        <authorList>
            <person name="Spang A."/>
            <person name="Saw J.H."/>
            <person name="Jorgensen S.L."/>
            <person name="Zaremba-Niedzwiedzka K."/>
            <person name="Martijn J."/>
            <person name="Lind A.E."/>
            <person name="van Eijk R."/>
            <person name="Schleper C."/>
            <person name="Guy L."/>
            <person name="Ettema T.J."/>
        </authorList>
    </citation>
    <scope>NUCLEOTIDE SEQUENCE</scope>
</reference>
<name>A0A0F8Z6Z8_9ZZZZ</name>
<proteinExistence type="predicted"/>
<organism evidence="2">
    <name type="scientific">marine sediment metagenome</name>
    <dbReference type="NCBI Taxonomy" id="412755"/>
    <lineage>
        <taxon>unclassified sequences</taxon>
        <taxon>metagenomes</taxon>
        <taxon>ecological metagenomes</taxon>
    </lineage>
</organism>
<gene>
    <name evidence="2" type="ORF">LCGC14_2732200</name>
</gene>
<feature type="transmembrane region" description="Helical" evidence="1">
    <location>
        <begin position="12"/>
        <end position="35"/>
    </location>
</feature>
<dbReference type="EMBL" id="LAZR01049486">
    <property type="protein sequence ID" value="KKK89528.1"/>
    <property type="molecule type" value="Genomic_DNA"/>
</dbReference>
<keyword evidence="1" id="KW-1133">Transmembrane helix</keyword>
<evidence type="ECO:0000313" key="2">
    <source>
        <dbReference type="EMBL" id="KKK89528.1"/>
    </source>
</evidence>
<protein>
    <submittedName>
        <fullName evidence="2">Uncharacterized protein</fullName>
    </submittedName>
</protein>